<dbReference type="GO" id="GO:0003677">
    <property type="term" value="F:DNA binding"/>
    <property type="evidence" value="ECO:0007669"/>
    <property type="project" value="InterPro"/>
</dbReference>
<dbReference type="Pfam" id="PF12728">
    <property type="entry name" value="HTH_17"/>
    <property type="match status" value="1"/>
</dbReference>
<protein>
    <submittedName>
        <fullName evidence="2">Helix-turn-helix domain-containing protein</fullName>
    </submittedName>
</protein>
<comment type="caution">
    <text evidence="2">The sequence shown here is derived from an EMBL/GenBank/DDBJ whole genome shotgun (WGS) entry which is preliminary data.</text>
</comment>
<dbReference type="AlphaFoldDB" id="A0A838AB13"/>
<evidence type="ECO:0000259" key="1">
    <source>
        <dbReference type="Pfam" id="PF12728"/>
    </source>
</evidence>
<feature type="domain" description="Helix-turn-helix" evidence="1">
    <location>
        <begin position="1"/>
        <end position="44"/>
    </location>
</feature>
<dbReference type="InterPro" id="IPR041657">
    <property type="entry name" value="HTH_17"/>
</dbReference>
<dbReference type="SUPFAM" id="SSF46955">
    <property type="entry name" value="Putative DNA-binding domain"/>
    <property type="match status" value="1"/>
</dbReference>
<proteinExistence type="predicted"/>
<dbReference type="NCBIfam" id="TIGR01764">
    <property type="entry name" value="excise"/>
    <property type="match status" value="1"/>
</dbReference>
<sequence>MTYAEAAELLRVSPRTVRRMVTQNRLRTVDVGGCKRIPRSEVERAGGDSAA</sequence>
<keyword evidence="3" id="KW-1185">Reference proteome</keyword>
<dbReference type="InterPro" id="IPR009061">
    <property type="entry name" value="DNA-bd_dom_put_sf"/>
</dbReference>
<name>A0A838AB13_9PSEU</name>
<dbReference type="RefSeq" id="WP_180893257.1">
    <property type="nucleotide sequence ID" value="NZ_JACCKD010000004.1"/>
</dbReference>
<accession>A0A838AB13</accession>
<evidence type="ECO:0000313" key="2">
    <source>
        <dbReference type="EMBL" id="MBA0126431.1"/>
    </source>
</evidence>
<reference evidence="2 3" key="1">
    <citation type="submission" date="2020-07" db="EMBL/GenBank/DDBJ databases">
        <title>Genome of Haloechinothrix sp.</title>
        <authorList>
            <person name="Tang S.-K."/>
            <person name="Yang L."/>
            <person name="Zhu W.-Y."/>
        </authorList>
    </citation>
    <scope>NUCLEOTIDE SEQUENCE [LARGE SCALE GENOMIC DNA]</scope>
    <source>
        <strain evidence="2 3">YIM 98757</strain>
    </source>
</reference>
<organism evidence="2 3">
    <name type="scientific">Haloechinothrix aidingensis</name>
    <dbReference type="NCBI Taxonomy" id="2752311"/>
    <lineage>
        <taxon>Bacteria</taxon>
        <taxon>Bacillati</taxon>
        <taxon>Actinomycetota</taxon>
        <taxon>Actinomycetes</taxon>
        <taxon>Pseudonocardiales</taxon>
        <taxon>Pseudonocardiaceae</taxon>
        <taxon>Haloechinothrix</taxon>
    </lineage>
</organism>
<evidence type="ECO:0000313" key="3">
    <source>
        <dbReference type="Proteomes" id="UP000582974"/>
    </source>
</evidence>
<dbReference type="InterPro" id="IPR010093">
    <property type="entry name" value="SinI_DNA-bd"/>
</dbReference>
<dbReference type="EMBL" id="JACCKD010000004">
    <property type="protein sequence ID" value="MBA0126431.1"/>
    <property type="molecule type" value="Genomic_DNA"/>
</dbReference>
<dbReference type="Proteomes" id="UP000582974">
    <property type="component" value="Unassembled WGS sequence"/>
</dbReference>
<gene>
    <name evidence="2" type="ORF">H0B56_12850</name>
</gene>